<dbReference type="Proteomes" id="UP001162156">
    <property type="component" value="Unassembled WGS sequence"/>
</dbReference>
<reference evidence="4" key="1">
    <citation type="journal article" date="2023" name="Insect Mol. Biol.">
        <title>Genome sequencing provides insights into the evolution of gene families encoding plant cell wall-degrading enzymes in longhorned beetles.</title>
        <authorList>
            <person name="Shin N.R."/>
            <person name="Okamura Y."/>
            <person name="Kirsch R."/>
            <person name="Pauchet Y."/>
        </authorList>
    </citation>
    <scope>NUCLEOTIDE SEQUENCE</scope>
    <source>
        <strain evidence="4">RBIC_L_NR</strain>
    </source>
</reference>
<dbReference type="Pfam" id="PF02944">
    <property type="entry name" value="BESS"/>
    <property type="match status" value="1"/>
</dbReference>
<dbReference type="InterPro" id="IPR004210">
    <property type="entry name" value="BESS_motif"/>
</dbReference>
<sequence>VTNNILKLHIRDAFALSLKKKIGDNRTKKYIYFDQLQFLMKIFEKDDTASSICDDGENEESGDEETSQAMRSDLATRPTSSRSRKRTNTSTNDATDMAILKDLEATAQPPAEIDEDAGFFASITPSKKKFNDDQKLTFRMGVLTLIQQFKKQNTRVFRPPSSNLYTSSYS</sequence>
<evidence type="ECO:0000259" key="3">
    <source>
        <dbReference type="PROSITE" id="PS51031"/>
    </source>
</evidence>
<feature type="compositionally biased region" description="Acidic residues" evidence="2">
    <location>
        <begin position="54"/>
        <end position="66"/>
    </location>
</feature>
<name>A0AAV8Z5U9_9CUCU</name>
<dbReference type="PROSITE" id="PS51031">
    <property type="entry name" value="BESS"/>
    <property type="match status" value="1"/>
</dbReference>
<feature type="region of interest" description="Disordered" evidence="2">
    <location>
        <begin position="50"/>
        <end position="98"/>
    </location>
</feature>
<feature type="non-terminal residue" evidence="4">
    <location>
        <position position="1"/>
    </location>
</feature>
<evidence type="ECO:0000256" key="2">
    <source>
        <dbReference type="SAM" id="MobiDB-lite"/>
    </source>
</evidence>
<keyword evidence="5" id="KW-1185">Reference proteome</keyword>
<proteinExistence type="predicted"/>
<comment type="caution">
    <text evidence="4">The sequence shown here is derived from an EMBL/GenBank/DDBJ whole genome shotgun (WGS) entry which is preliminary data.</text>
</comment>
<comment type="subcellular location">
    <subcellularLocation>
        <location evidence="1">Nucleus</location>
    </subcellularLocation>
</comment>
<dbReference type="AlphaFoldDB" id="A0AAV8Z5U9"/>
<dbReference type="GO" id="GO:0003677">
    <property type="term" value="F:DNA binding"/>
    <property type="evidence" value="ECO:0007669"/>
    <property type="project" value="InterPro"/>
</dbReference>
<accession>A0AAV8Z5U9</accession>
<gene>
    <name evidence="4" type="ORF">NQ314_006356</name>
</gene>
<keyword evidence="1" id="KW-0539">Nucleus</keyword>
<evidence type="ECO:0000313" key="4">
    <source>
        <dbReference type="EMBL" id="KAJ8958780.1"/>
    </source>
</evidence>
<organism evidence="4 5">
    <name type="scientific">Rhamnusium bicolor</name>
    <dbReference type="NCBI Taxonomy" id="1586634"/>
    <lineage>
        <taxon>Eukaryota</taxon>
        <taxon>Metazoa</taxon>
        <taxon>Ecdysozoa</taxon>
        <taxon>Arthropoda</taxon>
        <taxon>Hexapoda</taxon>
        <taxon>Insecta</taxon>
        <taxon>Pterygota</taxon>
        <taxon>Neoptera</taxon>
        <taxon>Endopterygota</taxon>
        <taxon>Coleoptera</taxon>
        <taxon>Polyphaga</taxon>
        <taxon>Cucujiformia</taxon>
        <taxon>Chrysomeloidea</taxon>
        <taxon>Cerambycidae</taxon>
        <taxon>Lepturinae</taxon>
        <taxon>Rhagiini</taxon>
        <taxon>Rhamnusium</taxon>
    </lineage>
</organism>
<dbReference type="GO" id="GO:0005634">
    <property type="term" value="C:nucleus"/>
    <property type="evidence" value="ECO:0007669"/>
    <property type="project" value="UniProtKB-SubCell"/>
</dbReference>
<dbReference type="EMBL" id="JANEYF010001712">
    <property type="protein sequence ID" value="KAJ8958780.1"/>
    <property type="molecule type" value="Genomic_DNA"/>
</dbReference>
<feature type="domain" description="BESS" evidence="3">
    <location>
        <begin position="113"/>
        <end position="152"/>
    </location>
</feature>
<protein>
    <recommendedName>
        <fullName evidence="3">BESS domain-containing protein</fullName>
    </recommendedName>
</protein>
<evidence type="ECO:0000256" key="1">
    <source>
        <dbReference type="PROSITE-ProRule" id="PRU00371"/>
    </source>
</evidence>
<evidence type="ECO:0000313" key="5">
    <source>
        <dbReference type="Proteomes" id="UP001162156"/>
    </source>
</evidence>